<protein>
    <submittedName>
        <fullName evidence="2">Transcription initiation factor TFIID subunit 1</fullName>
    </submittedName>
</protein>
<dbReference type="InterPro" id="IPR029071">
    <property type="entry name" value="Ubiquitin-like_domsf"/>
</dbReference>
<dbReference type="SMART" id="SM00213">
    <property type="entry name" value="UBQ"/>
    <property type="match status" value="1"/>
</dbReference>
<dbReference type="GO" id="GO:0016251">
    <property type="term" value="F:RNA polymerase II general transcription initiation factor activity"/>
    <property type="evidence" value="ECO:0007669"/>
    <property type="project" value="InterPro"/>
</dbReference>
<dbReference type="EMBL" id="QGNW01001297">
    <property type="protein sequence ID" value="RVW46814.1"/>
    <property type="molecule type" value="Genomic_DNA"/>
</dbReference>
<dbReference type="EMBL" id="QGNW01000038">
    <property type="protein sequence ID" value="RVX09425.1"/>
    <property type="molecule type" value="Genomic_DNA"/>
</dbReference>
<dbReference type="SUPFAM" id="SSF54236">
    <property type="entry name" value="Ubiquitin-like"/>
    <property type="match status" value="1"/>
</dbReference>
<dbReference type="PROSITE" id="PS50053">
    <property type="entry name" value="UBIQUITIN_2"/>
    <property type="match status" value="1"/>
</dbReference>
<dbReference type="GO" id="GO:0003743">
    <property type="term" value="F:translation initiation factor activity"/>
    <property type="evidence" value="ECO:0007669"/>
    <property type="project" value="UniProtKB-KW"/>
</dbReference>
<reference evidence="2 4" key="1">
    <citation type="journal article" date="2018" name="PLoS Genet.">
        <title>Population sequencing reveals clonal diversity and ancestral inbreeding in the grapevine cultivar Chardonnay.</title>
        <authorList>
            <person name="Roach M.J."/>
            <person name="Johnson D.L."/>
            <person name="Bohlmann J."/>
            <person name="van Vuuren H.J."/>
            <person name="Jones S.J."/>
            <person name="Pretorius I.S."/>
            <person name="Schmidt S.A."/>
            <person name="Borneman A.R."/>
        </authorList>
    </citation>
    <scope>NUCLEOTIDE SEQUENCE [LARGE SCALE GENOMIC DNA]</scope>
    <source>
        <strain evidence="4">cv. Chardonnay</strain>
        <strain evidence="2">I10V1</strain>
        <tissue evidence="2">Leaf</tissue>
    </source>
</reference>
<organism evidence="2 4">
    <name type="scientific">Vitis vinifera</name>
    <name type="common">Grape</name>
    <dbReference type="NCBI Taxonomy" id="29760"/>
    <lineage>
        <taxon>Eukaryota</taxon>
        <taxon>Viridiplantae</taxon>
        <taxon>Streptophyta</taxon>
        <taxon>Embryophyta</taxon>
        <taxon>Tracheophyta</taxon>
        <taxon>Spermatophyta</taxon>
        <taxon>Magnoliopsida</taxon>
        <taxon>eudicotyledons</taxon>
        <taxon>Gunneridae</taxon>
        <taxon>Pentapetalae</taxon>
        <taxon>rosids</taxon>
        <taxon>Vitales</taxon>
        <taxon>Vitaceae</taxon>
        <taxon>Viteae</taxon>
        <taxon>Vitis</taxon>
    </lineage>
</organism>
<dbReference type="FunFam" id="3.10.20.90:FF:000223">
    <property type="entry name" value="Transcription initiation factor TFIID subunit 1"/>
    <property type="match status" value="1"/>
</dbReference>
<dbReference type="InterPro" id="IPR000626">
    <property type="entry name" value="Ubiquitin-like_dom"/>
</dbReference>
<dbReference type="Proteomes" id="UP000288805">
    <property type="component" value="Unassembled WGS sequence"/>
</dbReference>
<keyword evidence="2" id="KW-0396">Initiation factor</keyword>
<dbReference type="Pfam" id="PF00240">
    <property type="entry name" value="ubiquitin"/>
    <property type="match status" value="1"/>
</dbReference>
<accession>A0A438EGG9</accession>
<comment type="caution">
    <text evidence="2">The sequence shown here is derived from an EMBL/GenBank/DDBJ whole genome shotgun (WGS) entry which is preliminary data.</text>
</comment>
<gene>
    <name evidence="2" type="primary">TAF1_7</name>
    <name evidence="3" type="synonym">TAF1_1</name>
    <name evidence="3" type="ORF">CK203_015229</name>
    <name evidence="2" type="ORF">CK203_075619</name>
</gene>
<name>A0A438EGG9_VITVI</name>
<dbReference type="GO" id="GO:0017025">
    <property type="term" value="F:TBP-class protein binding"/>
    <property type="evidence" value="ECO:0007669"/>
    <property type="project" value="InterPro"/>
</dbReference>
<dbReference type="PANTHER" id="PTHR13900">
    <property type="entry name" value="TRANSCRIPTION INITIATION FACTOR TFIID"/>
    <property type="match status" value="1"/>
</dbReference>
<dbReference type="InterPro" id="IPR040240">
    <property type="entry name" value="TAF1"/>
</dbReference>
<proteinExistence type="predicted"/>
<evidence type="ECO:0000259" key="1">
    <source>
        <dbReference type="PROSITE" id="PS50053"/>
    </source>
</evidence>
<dbReference type="GO" id="GO:0005669">
    <property type="term" value="C:transcription factor TFIID complex"/>
    <property type="evidence" value="ECO:0007669"/>
    <property type="project" value="InterPro"/>
</dbReference>
<dbReference type="Gene3D" id="3.10.20.90">
    <property type="entry name" value="Phosphatidylinositol 3-kinase Catalytic Subunit, Chain A, domain 1"/>
    <property type="match status" value="1"/>
</dbReference>
<dbReference type="AlphaFoldDB" id="A0A438EGG9"/>
<evidence type="ECO:0000313" key="2">
    <source>
        <dbReference type="EMBL" id="RVW46814.1"/>
    </source>
</evidence>
<sequence length="128" mass="14224">MAVKEQGKLPTQGPMKIILKSLGGKGSKLHVDAEETVSSVKLKASKKLDFKPSEMVKIFYTGKELEDHKSLAAQNVQPNSLLHLVRTKIHLWPRAQKLPGENKSLRPPGAFKKKSDLSVKDGHVFLME</sequence>
<evidence type="ECO:0000313" key="3">
    <source>
        <dbReference type="EMBL" id="RVX09425.1"/>
    </source>
</evidence>
<evidence type="ECO:0000313" key="4">
    <source>
        <dbReference type="Proteomes" id="UP000288805"/>
    </source>
</evidence>
<dbReference type="PANTHER" id="PTHR13900:SF0">
    <property type="entry name" value="TRANSCRIPTION INITIATION FACTOR TFIID SUBUNIT 1"/>
    <property type="match status" value="1"/>
</dbReference>
<dbReference type="GO" id="GO:0004402">
    <property type="term" value="F:histone acetyltransferase activity"/>
    <property type="evidence" value="ECO:0007669"/>
    <property type="project" value="InterPro"/>
</dbReference>
<dbReference type="OrthoDB" id="21449at2759"/>
<feature type="domain" description="Ubiquitin-like" evidence="1">
    <location>
        <begin position="15"/>
        <end position="85"/>
    </location>
</feature>
<keyword evidence="2" id="KW-0648">Protein biosynthesis</keyword>